<evidence type="ECO:0000313" key="4">
    <source>
        <dbReference type="Proteomes" id="UP000799772"/>
    </source>
</evidence>
<keyword evidence="1" id="KW-0175">Coiled coil</keyword>
<dbReference type="Proteomes" id="UP000799772">
    <property type="component" value="Unassembled WGS sequence"/>
</dbReference>
<name>A0A9P4MB70_9PEZI</name>
<sequence>MATGSASKRRQMFDGERMRELWLPGDGPGDSDLDLVANSLSRPGGHPTWRIYASDIPGGIKMGGQMPPARVLLDDKACYDIIASRSFSGHYKGKAWPFDFTQHGGIRAQRPNRGRQAFLSDGVTTATCIKSSSGGAYYFWGENGDPSVKKKRNPNNTSLDPDGEDDDVPESPRSPNPMDILRQDDANYRAAMSALAGGGGESMAVGDFAEDGRSSQSAVPETPESNNLKRRRLDNLTSRPLSAVDKEELEGIRAEWVKAKVECQSLRQRAEQLSAELATAMYARDQLEQERDEAIAKENGTNSRLQNKYRESEEMRLEINKRTQDAKVVSAMLEKTSKELRELKRANEEQGLIYNTAQDVEHLKNERAGLLDLAKAMLRGHNDIKNIIRAAQLANLDYDADANTMSHHIAKMGDARQSTDEEIKTLKAGFMNLGLADLWEELAKELGR</sequence>
<dbReference type="EMBL" id="ML978121">
    <property type="protein sequence ID" value="KAF2104366.1"/>
    <property type="molecule type" value="Genomic_DNA"/>
</dbReference>
<dbReference type="OrthoDB" id="3650389at2759"/>
<comment type="caution">
    <text evidence="3">The sequence shown here is derived from an EMBL/GenBank/DDBJ whole genome shotgun (WGS) entry which is preliminary data.</text>
</comment>
<evidence type="ECO:0000313" key="3">
    <source>
        <dbReference type="EMBL" id="KAF2104366.1"/>
    </source>
</evidence>
<evidence type="ECO:0000256" key="2">
    <source>
        <dbReference type="SAM" id="MobiDB-lite"/>
    </source>
</evidence>
<protein>
    <submittedName>
        <fullName evidence="3">Uncharacterized protein</fullName>
    </submittedName>
</protein>
<reference evidence="3" key="1">
    <citation type="journal article" date="2020" name="Stud. Mycol.">
        <title>101 Dothideomycetes genomes: a test case for predicting lifestyles and emergence of pathogens.</title>
        <authorList>
            <person name="Haridas S."/>
            <person name="Albert R."/>
            <person name="Binder M."/>
            <person name="Bloem J."/>
            <person name="Labutti K."/>
            <person name="Salamov A."/>
            <person name="Andreopoulos B."/>
            <person name="Baker S."/>
            <person name="Barry K."/>
            <person name="Bills G."/>
            <person name="Bluhm B."/>
            <person name="Cannon C."/>
            <person name="Castanera R."/>
            <person name="Culley D."/>
            <person name="Daum C."/>
            <person name="Ezra D."/>
            <person name="Gonzalez J."/>
            <person name="Henrissat B."/>
            <person name="Kuo A."/>
            <person name="Liang C."/>
            <person name="Lipzen A."/>
            <person name="Lutzoni F."/>
            <person name="Magnuson J."/>
            <person name="Mondo S."/>
            <person name="Nolan M."/>
            <person name="Ohm R."/>
            <person name="Pangilinan J."/>
            <person name="Park H.-J."/>
            <person name="Ramirez L."/>
            <person name="Alfaro M."/>
            <person name="Sun H."/>
            <person name="Tritt A."/>
            <person name="Yoshinaga Y."/>
            <person name="Zwiers L.-H."/>
            <person name="Turgeon B."/>
            <person name="Goodwin S."/>
            <person name="Spatafora J."/>
            <person name="Crous P."/>
            <person name="Grigoriev I."/>
        </authorList>
    </citation>
    <scope>NUCLEOTIDE SEQUENCE</scope>
    <source>
        <strain evidence="3">CBS 133067</strain>
    </source>
</reference>
<gene>
    <name evidence="3" type="ORF">NA57DRAFT_51196</name>
</gene>
<feature type="coiled-coil region" evidence="1">
    <location>
        <begin position="270"/>
        <end position="346"/>
    </location>
</feature>
<feature type="compositionally biased region" description="Polar residues" evidence="2">
    <location>
        <begin position="214"/>
        <end position="226"/>
    </location>
</feature>
<accession>A0A9P4MB70</accession>
<organism evidence="3 4">
    <name type="scientific">Rhizodiscina lignyota</name>
    <dbReference type="NCBI Taxonomy" id="1504668"/>
    <lineage>
        <taxon>Eukaryota</taxon>
        <taxon>Fungi</taxon>
        <taxon>Dikarya</taxon>
        <taxon>Ascomycota</taxon>
        <taxon>Pezizomycotina</taxon>
        <taxon>Dothideomycetes</taxon>
        <taxon>Pleosporomycetidae</taxon>
        <taxon>Aulographales</taxon>
        <taxon>Rhizodiscinaceae</taxon>
        <taxon>Rhizodiscina</taxon>
    </lineage>
</organism>
<evidence type="ECO:0000256" key="1">
    <source>
        <dbReference type="SAM" id="Coils"/>
    </source>
</evidence>
<feature type="region of interest" description="Disordered" evidence="2">
    <location>
        <begin position="144"/>
        <end position="181"/>
    </location>
</feature>
<keyword evidence="4" id="KW-1185">Reference proteome</keyword>
<feature type="region of interest" description="Disordered" evidence="2">
    <location>
        <begin position="203"/>
        <end position="234"/>
    </location>
</feature>
<proteinExistence type="predicted"/>
<dbReference type="AlphaFoldDB" id="A0A9P4MB70"/>